<name>A0AA36BYA6_OCTVU</name>
<dbReference type="PANTHER" id="PTHR31120:SF6">
    <property type="entry name" value="METALLOPROTEASE TIKI HOMOLOG"/>
    <property type="match status" value="1"/>
</dbReference>
<dbReference type="Proteomes" id="UP001162480">
    <property type="component" value="Chromosome 28"/>
</dbReference>
<evidence type="ECO:0000256" key="2">
    <source>
        <dbReference type="ARBA" id="ARBA00004479"/>
    </source>
</evidence>
<dbReference type="GO" id="GO:0016055">
    <property type="term" value="P:Wnt signaling pathway"/>
    <property type="evidence" value="ECO:0007669"/>
    <property type="project" value="UniProtKB-KW"/>
</dbReference>
<evidence type="ECO:0000256" key="10">
    <source>
        <dbReference type="ARBA" id="ARBA00023049"/>
    </source>
</evidence>
<comment type="function">
    <text evidence="13">Metalloprotease that acts as a negative regulator of the Wnt signaling pathway.</text>
</comment>
<dbReference type="Pfam" id="PF01963">
    <property type="entry name" value="TraB_PrgY_gumN"/>
    <property type="match status" value="1"/>
</dbReference>
<protein>
    <recommendedName>
        <fullName evidence="13">Metalloprotease TIKI homolog</fullName>
        <ecNumber evidence="13">3.4.-.-</ecNumber>
    </recommendedName>
</protein>
<dbReference type="InterPro" id="IPR040230">
    <property type="entry name" value="TIKI1/2-like"/>
</dbReference>
<keyword evidence="11" id="KW-0472">Membrane</keyword>
<evidence type="ECO:0000256" key="14">
    <source>
        <dbReference type="SAM" id="MobiDB-lite"/>
    </source>
</evidence>
<keyword evidence="12" id="KW-0325">Glycoprotein</keyword>
<dbReference type="GO" id="GO:0046872">
    <property type="term" value="F:metal ion binding"/>
    <property type="evidence" value="ECO:0007669"/>
    <property type="project" value="UniProtKB-UniRule"/>
</dbReference>
<dbReference type="GO" id="GO:0005886">
    <property type="term" value="C:plasma membrane"/>
    <property type="evidence" value="ECO:0007669"/>
    <property type="project" value="UniProtKB-SubCell"/>
</dbReference>
<evidence type="ECO:0000256" key="12">
    <source>
        <dbReference type="ARBA" id="ARBA00023180"/>
    </source>
</evidence>
<comment type="cofactor">
    <cofactor evidence="1">
        <name>Co(2+)</name>
        <dbReference type="ChEBI" id="CHEBI:48828"/>
    </cofactor>
</comment>
<feature type="region of interest" description="Disordered" evidence="14">
    <location>
        <begin position="504"/>
        <end position="524"/>
    </location>
</feature>
<evidence type="ECO:0000256" key="8">
    <source>
        <dbReference type="ARBA" id="ARBA00022801"/>
    </source>
</evidence>
<dbReference type="GO" id="GO:0030178">
    <property type="term" value="P:negative regulation of Wnt signaling pathway"/>
    <property type="evidence" value="ECO:0007669"/>
    <property type="project" value="UniProtKB-UniRule"/>
</dbReference>
<evidence type="ECO:0000256" key="11">
    <source>
        <dbReference type="ARBA" id="ARBA00023136"/>
    </source>
</evidence>
<sequence length="566" mass="65698">MRYFSLRFSPLLIVQLILLDHLTTTTSDIAAGSGPNRRPDQCELSSDPSKLNSFLWRLQGDTPSYLFGTIHVPYTKVWDFIPDNTKKAFKQADYVFFELDLTDPYTISALAKCQLLPHGENLSNVLPRDIYQRLKKHLDYIKFMMPEWLTDDQKGRGLYADYLFNAIAGNWERKRPVWIMLMVNSLTESDIKARGVPVLDLYLAQEAERLNKINGAVEKVEEQCVPLNELNFSQVLFALNQTLRQHETYRKNKVAMPYTTDHLVQQYNCGDLNSIIFNQDTSQFPSLVNASLPPHELQTAKTIDSYFRNELIHKRNERMATRVVDLIQTHPKQSFFFAFGAGHFMGNHTVIDHLRKAGFVIEHTSPEYLIPENPGKRTRKNRRRKKIHFAETKDSKSANGAGRDQMHYFLRNRQRNNKNRHQQQQHQHEVKRKNLSRQEKIRFNDLWIRINTQNPNGMLLPHIANLDAIWTTTEPSRNTRHQHNSNNNNNNQQYQQQKLAYNSADGSTVTGVNEDKCSPQQQEESRFLASNNLRSQSASRLAIIALSVHTEWCLITDADDQVMHRV</sequence>
<evidence type="ECO:0000256" key="9">
    <source>
        <dbReference type="ARBA" id="ARBA00022989"/>
    </source>
</evidence>
<evidence type="ECO:0000313" key="16">
    <source>
        <dbReference type="EMBL" id="CAI9742930.1"/>
    </source>
</evidence>
<dbReference type="EMBL" id="OX597841">
    <property type="protein sequence ID" value="CAI9742930.1"/>
    <property type="molecule type" value="Genomic_DNA"/>
</dbReference>
<evidence type="ECO:0000256" key="13">
    <source>
        <dbReference type="RuleBase" id="RU369069"/>
    </source>
</evidence>
<evidence type="ECO:0000313" key="17">
    <source>
        <dbReference type="Proteomes" id="UP001162480"/>
    </source>
</evidence>
<keyword evidence="13" id="KW-0879">Wnt signaling pathway</keyword>
<dbReference type="PANTHER" id="PTHR31120">
    <property type="entry name" value="METALLOPROTEASE TIKI"/>
    <property type="match status" value="1"/>
</dbReference>
<evidence type="ECO:0000256" key="6">
    <source>
        <dbReference type="ARBA" id="ARBA00022723"/>
    </source>
</evidence>
<evidence type="ECO:0000256" key="4">
    <source>
        <dbReference type="ARBA" id="ARBA00022670"/>
    </source>
</evidence>
<comment type="cofactor">
    <cofactor evidence="13">
        <name>Mn(2+)</name>
        <dbReference type="ChEBI" id="CHEBI:29035"/>
    </cofactor>
    <cofactor evidence="13">
        <name>Co(2+)</name>
        <dbReference type="ChEBI" id="CHEBI:48828"/>
    </cofactor>
    <text evidence="13">Divalent metal cations. Mn(2+) or Co(2+).</text>
</comment>
<accession>A0AA36BYA6</accession>
<dbReference type="GO" id="GO:0004222">
    <property type="term" value="F:metalloendopeptidase activity"/>
    <property type="evidence" value="ECO:0007669"/>
    <property type="project" value="UniProtKB-UniRule"/>
</dbReference>
<keyword evidence="8 13" id="KW-0378">Hydrolase</keyword>
<proteinExistence type="inferred from homology"/>
<keyword evidence="5" id="KW-0812">Transmembrane</keyword>
<gene>
    <name evidence="16" type="ORF">OCTVUL_1B030973</name>
</gene>
<evidence type="ECO:0000256" key="7">
    <source>
        <dbReference type="ARBA" id="ARBA00022729"/>
    </source>
</evidence>
<dbReference type="EC" id="3.4.-.-" evidence="13"/>
<evidence type="ECO:0000256" key="1">
    <source>
        <dbReference type="ARBA" id="ARBA00001941"/>
    </source>
</evidence>
<keyword evidence="7 13" id="KW-0732">Signal</keyword>
<dbReference type="AlphaFoldDB" id="A0AA36BYA6"/>
<feature type="compositionally biased region" description="Basic residues" evidence="14">
    <location>
        <begin position="416"/>
        <end position="435"/>
    </location>
</feature>
<feature type="chain" id="PRO_5041418955" description="Metalloprotease TIKI homolog" evidence="15">
    <location>
        <begin position="28"/>
        <end position="566"/>
    </location>
</feature>
<dbReference type="GO" id="GO:0006508">
    <property type="term" value="P:proteolysis"/>
    <property type="evidence" value="ECO:0007669"/>
    <property type="project" value="UniProtKB-KW"/>
</dbReference>
<feature type="region of interest" description="Disordered" evidence="14">
    <location>
        <begin position="416"/>
        <end position="436"/>
    </location>
</feature>
<keyword evidence="10 13" id="KW-0482">Metalloprotease</keyword>
<keyword evidence="4 13" id="KW-0645">Protease</keyword>
<dbReference type="CDD" id="cd14789">
    <property type="entry name" value="Tiki"/>
    <property type="match status" value="1"/>
</dbReference>
<organism evidence="16 17">
    <name type="scientific">Octopus vulgaris</name>
    <name type="common">Common octopus</name>
    <dbReference type="NCBI Taxonomy" id="6645"/>
    <lineage>
        <taxon>Eukaryota</taxon>
        <taxon>Metazoa</taxon>
        <taxon>Spiralia</taxon>
        <taxon>Lophotrochozoa</taxon>
        <taxon>Mollusca</taxon>
        <taxon>Cephalopoda</taxon>
        <taxon>Coleoidea</taxon>
        <taxon>Octopodiformes</taxon>
        <taxon>Octopoda</taxon>
        <taxon>Incirrata</taxon>
        <taxon>Octopodidae</taxon>
        <taxon>Octopus</taxon>
    </lineage>
</organism>
<feature type="signal peptide" evidence="15">
    <location>
        <begin position="1"/>
        <end position="27"/>
    </location>
</feature>
<evidence type="ECO:0000256" key="15">
    <source>
        <dbReference type="SAM" id="SignalP"/>
    </source>
</evidence>
<keyword evidence="17" id="KW-1185">Reference proteome</keyword>
<evidence type="ECO:0000256" key="5">
    <source>
        <dbReference type="ARBA" id="ARBA00022692"/>
    </source>
</evidence>
<keyword evidence="9" id="KW-1133">Transmembrane helix</keyword>
<evidence type="ECO:0000256" key="3">
    <source>
        <dbReference type="ARBA" id="ARBA00008261"/>
    </source>
</evidence>
<comment type="subcellular location">
    <subcellularLocation>
        <location evidence="13">Cell membrane</location>
        <topology evidence="13">Single-pass type I membrane protein</topology>
    </subcellularLocation>
    <subcellularLocation>
        <location evidence="2">Membrane</location>
        <topology evidence="2">Single-pass type I membrane protein</topology>
    </subcellularLocation>
</comment>
<dbReference type="InterPro" id="IPR002816">
    <property type="entry name" value="TraB/PrgY/GumN_fam"/>
</dbReference>
<comment type="similarity">
    <text evidence="3 13">Belongs to the TIKI family.</text>
</comment>
<keyword evidence="6 13" id="KW-0479">Metal-binding</keyword>
<keyword evidence="13" id="KW-1003">Cell membrane</keyword>
<reference evidence="16" key="1">
    <citation type="submission" date="2023-08" db="EMBL/GenBank/DDBJ databases">
        <authorList>
            <person name="Alioto T."/>
            <person name="Alioto T."/>
            <person name="Gomez Garrido J."/>
        </authorList>
    </citation>
    <scope>NUCLEOTIDE SEQUENCE</scope>
</reference>